<gene>
    <name evidence="1" type="ORF">HO173_001243</name>
</gene>
<sequence>MSDIPQQFLHPTVGDKNRATLSRAYGITITWHAPGVQEASCNQKASHHPSRTVRSTAYGSFRISEWTRILAPKSRNPALYTSTSASHKLDKKIADLSPAFESFHDSVYSRDANKNDSTYDNSYAGPDLSKRGLYKLGQNSPSDASILQQAYLDMVQVVTFVAANPNPQVMARYFSPADAADVTAIFNTVRLMAQPGGFPNPLADVLPIWTDLSDITVVHTNGIKELGTLAESDRTNIGITTGQIINVYDFGWTALWQRLLGDLQCARDIGPKTNYKMHFLGTLLLHETLHFDVVTFLAWGVGVGGPYLDDQAGSFPCLSKAYGPWEAIQLLGRDPALAKINIENYVWYALETFWLNRCPGRAPGNMFTAPKNNDIPNVCKQGFKGALASIWCWIS</sequence>
<dbReference type="InterPro" id="IPR024079">
    <property type="entry name" value="MetalloPept_cat_dom_sf"/>
</dbReference>
<protein>
    <submittedName>
        <fullName evidence="1">Uncharacterized protein</fullName>
    </submittedName>
</protein>
<accession>A0A8H6G4T7</accession>
<dbReference type="GO" id="GO:0008237">
    <property type="term" value="F:metallopeptidase activity"/>
    <property type="evidence" value="ECO:0007669"/>
    <property type="project" value="InterPro"/>
</dbReference>
<name>A0A8H6G4T7_9LECA</name>
<dbReference type="Gene3D" id="3.40.390.10">
    <property type="entry name" value="Collagenase (Catalytic Domain)"/>
    <property type="match status" value="1"/>
</dbReference>
<comment type="caution">
    <text evidence="1">The sequence shown here is derived from an EMBL/GenBank/DDBJ whole genome shotgun (WGS) entry which is preliminary data.</text>
</comment>
<evidence type="ECO:0000313" key="1">
    <source>
        <dbReference type="EMBL" id="KAF6240573.1"/>
    </source>
</evidence>
<dbReference type="AlphaFoldDB" id="A0A8H6G4T7"/>
<evidence type="ECO:0000313" key="2">
    <source>
        <dbReference type="Proteomes" id="UP000578531"/>
    </source>
</evidence>
<dbReference type="GeneID" id="59282918"/>
<dbReference type="EMBL" id="JACCJC010000003">
    <property type="protein sequence ID" value="KAF6240573.1"/>
    <property type="molecule type" value="Genomic_DNA"/>
</dbReference>
<proteinExistence type="predicted"/>
<organism evidence="1 2">
    <name type="scientific">Letharia columbiana</name>
    <dbReference type="NCBI Taxonomy" id="112416"/>
    <lineage>
        <taxon>Eukaryota</taxon>
        <taxon>Fungi</taxon>
        <taxon>Dikarya</taxon>
        <taxon>Ascomycota</taxon>
        <taxon>Pezizomycotina</taxon>
        <taxon>Lecanoromycetes</taxon>
        <taxon>OSLEUM clade</taxon>
        <taxon>Lecanoromycetidae</taxon>
        <taxon>Lecanorales</taxon>
        <taxon>Lecanorineae</taxon>
        <taxon>Parmeliaceae</taxon>
        <taxon>Letharia</taxon>
    </lineage>
</organism>
<dbReference type="Proteomes" id="UP000578531">
    <property type="component" value="Unassembled WGS sequence"/>
</dbReference>
<reference evidence="1 2" key="1">
    <citation type="journal article" date="2020" name="Genomics">
        <title>Complete, high-quality genomes from long-read metagenomic sequencing of two wolf lichen thalli reveals enigmatic genome architecture.</title>
        <authorList>
            <person name="McKenzie S.K."/>
            <person name="Walston R.F."/>
            <person name="Allen J.L."/>
        </authorList>
    </citation>
    <scope>NUCLEOTIDE SEQUENCE [LARGE SCALE GENOMIC DNA]</scope>
    <source>
        <strain evidence="1">WasteWater2</strain>
    </source>
</reference>
<keyword evidence="2" id="KW-1185">Reference proteome</keyword>
<dbReference type="RefSeq" id="XP_037169832.1">
    <property type="nucleotide sequence ID" value="XM_037303185.1"/>
</dbReference>
<dbReference type="OrthoDB" id="5357726at2759"/>